<accession>C6M8F0</accession>
<gene>
    <name evidence="1" type="ORF">NEISICOT_02819</name>
</gene>
<dbReference type="Proteomes" id="UP000005365">
    <property type="component" value="Unassembled WGS sequence"/>
</dbReference>
<comment type="caution">
    <text evidence="1">The sequence shown here is derived from an EMBL/GenBank/DDBJ whole genome shotgun (WGS) entry which is preliminary data.</text>
</comment>
<dbReference type="EMBL" id="ACKO02000020">
    <property type="protein sequence ID" value="EET43464.1"/>
    <property type="molecule type" value="Genomic_DNA"/>
</dbReference>
<reference evidence="1" key="1">
    <citation type="submission" date="2009-07" db="EMBL/GenBank/DDBJ databases">
        <authorList>
            <person name="Weinstock G."/>
            <person name="Sodergren E."/>
            <person name="Clifton S."/>
            <person name="Fulton L."/>
            <person name="Fulton B."/>
            <person name="Courtney L."/>
            <person name="Fronick C."/>
            <person name="Harrison M."/>
            <person name="Strong C."/>
            <person name="Farmer C."/>
            <person name="Delahaunty K."/>
            <person name="Markovic C."/>
            <person name="Hall O."/>
            <person name="Minx P."/>
            <person name="Tomlinson C."/>
            <person name="Mitreva M."/>
            <person name="Nelson J."/>
            <person name="Hou S."/>
            <person name="Wollam A."/>
            <person name="Pepin K.H."/>
            <person name="Johnson M."/>
            <person name="Bhonagiri V."/>
            <person name="Nash W.E."/>
            <person name="Warren W."/>
            <person name="Chinwalla A."/>
            <person name="Mardis E.R."/>
            <person name="Wilson R.K."/>
        </authorList>
    </citation>
    <scope>NUCLEOTIDE SEQUENCE [LARGE SCALE GENOMIC DNA]</scope>
    <source>
        <strain evidence="1">ATCC 29256</strain>
    </source>
</reference>
<name>C6M8F0_NEISI</name>
<organism evidence="1 2">
    <name type="scientific">Neisseria sicca ATCC 29256</name>
    <dbReference type="NCBI Taxonomy" id="547045"/>
    <lineage>
        <taxon>Bacteria</taxon>
        <taxon>Pseudomonadati</taxon>
        <taxon>Pseudomonadota</taxon>
        <taxon>Betaproteobacteria</taxon>
        <taxon>Neisseriales</taxon>
        <taxon>Neisseriaceae</taxon>
        <taxon>Neisseria</taxon>
    </lineage>
</organism>
<sequence>MEMGKFVYISVRCLDLDWVVGNGFDRGNLKRSSENEVCGFRQQPCLYFRRPFCFESGMV</sequence>
<evidence type="ECO:0000313" key="1">
    <source>
        <dbReference type="EMBL" id="EET43464.1"/>
    </source>
</evidence>
<proteinExistence type="predicted"/>
<evidence type="ECO:0000313" key="2">
    <source>
        <dbReference type="Proteomes" id="UP000005365"/>
    </source>
</evidence>
<dbReference type="AlphaFoldDB" id="C6M8F0"/>
<keyword evidence="2" id="KW-1185">Reference proteome</keyword>
<protein>
    <submittedName>
        <fullName evidence="1">Uncharacterized protein</fullName>
    </submittedName>
</protein>